<organism evidence="1 2">
    <name type="scientific">Teladorsagia circumcincta</name>
    <name type="common">Brown stomach worm</name>
    <name type="synonym">Ostertagia circumcincta</name>
    <dbReference type="NCBI Taxonomy" id="45464"/>
    <lineage>
        <taxon>Eukaryota</taxon>
        <taxon>Metazoa</taxon>
        <taxon>Ecdysozoa</taxon>
        <taxon>Nematoda</taxon>
        <taxon>Chromadorea</taxon>
        <taxon>Rhabditida</taxon>
        <taxon>Rhabditina</taxon>
        <taxon>Rhabditomorpha</taxon>
        <taxon>Strongyloidea</taxon>
        <taxon>Trichostrongylidae</taxon>
        <taxon>Teladorsagia</taxon>
    </lineage>
</organism>
<evidence type="ECO:0000313" key="1">
    <source>
        <dbReference type="EMBL" id="PIO64279.1"/>
    </source>
</evidence>
<dbReference type="AlphaFoldDB" id="A0A2G9U1Y8"/>
<dbReference type="EMBL" id="KZ350048">
    <property type="protein sequence ID" value="PIO64279.1"/>
    <property type="molecule type" value="Genomic_DNA"/>
</dbReference>
<dbReference type="SUPFAM" id="SSF51445">
    <property type="entry name" value="(Trans)glycosidases"/>
    <property type="match status" value="1"/>
</dbReference>
<accession>A0A2G9U1Y8</accession>
<dbReference type="PANTHER" id="PTHR23208">
    <property type="entry name" value="LYSOZYME PROTEIN"/>
    <property type="match status" value="1"/>
</dbReference>
<dbReference type="GO" id="GO:0007165">
    <property type="term" value="P:signal transduction"/>
    <property type="evidence" value="ECO:0007669"/>
    <property type="project" value="TreeGrafter"/>
</dbReference>
<evidence type="ECO:0000313" key="2">
    <source>
        <dbReference type="Proteomes" id="UP000230423"/>
    </source>
</evidence>
<protein>
    <submittedName>
        <fullName evidence="1">Uncharacterized protein</fullName>
    </submittedName>
</protein>
<sequence>MDIGRVSLSIQEKEGGYTTAPDKQHGAPDPDAVTNIQLASAIGLRTEVYMVPQIGTSGQTGAQQLEEMYSHLLDANIIVKSVWIEVTHRSGWSLPFAASRNVDFLNSFLQRANIYGLSVGILTNLDEWNEITGSATINNVMLWYFKTNGTRTFADSPANFDDFVPFAGWTSPTAKRIALSEKVCGQYSNRDIYSTSSASVADMARREESDRYVVGGLGLGSTALPGRAEIR</sequence>
<dbReference type="GO" id="GO:0045087">
    <property type="term" value="P:innate immune response"/>
    <property type="evidence" value="ECO:0007669"/>
    <property type="project" value="TreeGrafter"/>
</dbReference>
<dbReference type="Proteomes" id="UP000230423">
    <property type="component" value="Unassembled WGS sequence"/>
</dbReference>
<name>A0A2G9U1Y8_TELCI</name>
<dbReference type="InterPro" id="IPR017853">
    <property type="entry name" value="GH"/>
</dbReference>
<gene>
    <name evidence="1" type="ORF">TELCIR_14101</name>
</gene>
<dbReference type="InterPro" id="IPR051595">
    <property type="entry name" value="GH25_Enzymes"/>
</dbReference>
<dbReference type="PANTHER" id="PTHR23208:SF36">
    <property type="entry name" value="LYSOZYME-RELATED"/>
    <property type="match status" value="1"/>
</dbReference>
<keyword evidence="2" id="KW-1185">Reference proteome</keyword>
<proteinExistence type="predicted"/>
<dbReference type="Gene3D" id="3.20.20.80">
    <property type="entry name" value="Glycosidases"/>
    <property type="match status" value="1"/>
</dbReference>
<reference evidence="1 2" key="1">
    <citation type="submission" date="2015-09" db="EMBL/GenBank/DDBJ databases">
        <title>Draft genome of the parasitic nematode Teladorsagia circumcincta isolate WARC Sus (inbred).</title>
        <authorList>
            <person name="Mitreva M."/>
        </authorList>
    </citation>
    <scope>NUCLEOTIDE SEQUENCE [LARGE SCALE GENOMIC DNA]</scope>
    <source>
        <strain evidence="1 2">S</strain>
    </source>
</reference>
<dbReference type="OrthoDB" id="25039at2759"/>